<dbReference type="InterPro" id="IPR005481">
    <property type="entry name" value="BC-like_N"/>
</dbReference>
<proteinExistence type="predicted"/>
<evidence type="ECO:0000256" key="11">
    <source>
        <dbReference type="PROSITE-ProRule" id="PRU00409"/>
    </source>
</evidence>
<dbReference type="PANTHER" id="PTHR18866:SF33">
    <property type="entry name" value="METHYLCROTONOYL-COA CARBOXYLASE SUBUNIT ALPHA, MITOCHONDRIAL-RELATED"/>
    <property type="match status" value="1"/>
</dbReference>
<keyword evidence="16" id="KW-1185">Reference proteome</keyword>
<dbReference type="NCBIfam" id="NF006367">
    <property type="entry name" value="PRK08591.1"/>
    <property type="match status" value="1"/>
</dbReference>
<evidence type="ECO:0000256" key="4">
    <source>
        <dbReference type="ARBA" id="ARBA00022741"/>
    </source>
</evidence>
<dbReference type="GO" id="GO:0046872">
    <property type="term" value="F:metal ion binding"/>
    <property type="evidence" value="ECO:0007669"/>
    <property type="project" value="InterPro"/>
</dbReference>
<reference evidence="15 16" key="1">
    <citation type="submission" date="2016-05" db="EMBL/GenBank/DDBJ databases">
        <authorList>
            <person name="Lavstsen T."/>
            <person name="Jespersen J.S."/>
        </authorList>
    </citation>
    <scope>NUCLEOTIDE SEQUENCE [LARGE SCALE GENOMIC DNA]</scope>
    <source>
        <strain evidence="15 16">B7-9</strain>
    </source>
</reference>
<dbReference type="AlphaFoldDB" id="A0A2H3KZ30"/>
<dbReference type="InterPro" id="IPR005479">
    <property type="entry name" value="CPAse_ATP-bd"/>
</dbReference>
<dbReference type="SUPFAM" id="SSF56059">
    <property type="entry name" value="Glutathione synthetase ATP-binding domain-like"/>
    <property type="match status" value="1"/>
</dbReference>
<dbReference type="PROSITE" id="PS50975">
    <property type="entry name" value="ATP_GRASP"/>
    <property type="match status" value="1"/>
</dbReference>
<dbReference type="FunFam" id="3.40.50.20:FF:000010">
    <property type="entry name" value="Propionyl-CoA carboxylase subunit alpha"/>
    <property type="match status" value="1"/>
</dbReference>
<dbReference type="Pfam" id="PF00364">
    <property type="entry name" value="Biotin_lipoyl"/>
    <property type="match status" value="1"/>
</dbReference>
<dbReference type="GO" id="GO:0004075">
    <property type="term" value="F:biotin carboxylase activity"/>
    <property type="evidence" value="ECO:0007669"/>
    <property type="project" value="UniProtKB-EC"/>
</dbReference>
<dbReference type="FunFam" id="3.30.1490.20:FF:000003">
    <property type="entry name" value="acetyl-CoA carboxylase isoform X1"/>
    <property type="match status" value="1"/>
</dbReference>
<dbReference type="PROSITE" id="PS00867">
    <property type="entry name" value="CPSASE_2"/>
    <property type="match status" value="1"/>
</dbReference>
<dbReference type="SUPFAM" id="SSF51230">
    <property type="entry name" value="Single hybrid motif"/>
    <property type="match status" value="1"/>
</dbReference>
<keyword evidence="4 11" id="KW-0547">Nucleotide-binding</keyword>
<dbReference type="OrthoDB" id="9807469at2"/>
<dbReference type="EMBL" id="LYXE01000024">
    <property type="protein sequence ID" value="PDW00885.1"/>
    <property type="molecule type" value="Genomic_DNA"/>
</dbReference>
<dbReference type="Pfam" id="PF21139">
    <property type="entry name" value="BT_MCC_alpha"/>
    <property type="match status" value="1"/>
</dbReference>
<keyword evidence="7" id="KW-0092">Biotin</keyword>
<dbReference type="InterPro" id="IPR011053">
    <property type="entry name" value="Single_hybrid_motif"/>
</dbReference>
<dbReference type="RefSeq" id="WP_097650709.1">
    <property type="nucleotide sequence ID" value="NZ_LYXE01000024.1"/>
</dbReference>
<dbReference type="PROSITE" id="PS50979">
    <property type="entry name" value="BC"/>
    <property type="match status" value="1"/>
</dbReference>
<comment type="subunit">
    <text evidence="9">The biotin-dependent acyl-CoA carboxylase complex is composed of AccA1, which contains the biotin carboxylase (BC) and biotin carboxyl carrier protein (BCCP) domains, and AccD1, which contains the carboxyl transferase (CT) domain. The AccA1/AccD1 complex forms a dodecamer.</text>
</comment>
<organism evidence="15 16">
    <name type="scientific">Candidatus Chloroploca asiatica</name>
    <dbReference type="NCBI Taxonomy" id="1506545"/>
    <lineage>
        <taxon>Bacteria</taxon>
        <taxon>Bacillati</taxon>
        <taxon>Chloroflexota</taxon>
        <taxon>Chloroflexia</taxon>
        <taxon>Chloroflexales</taxon>
        <taxon>Chloroflexineae</taxon>
        <taxon>Oscillochloridaceae</taxon>
        <taxon>Candidatus Chloroploca</taxon>
    </lineage>
</organism>
<evidence type="ECO:0000259" key="13">
    <source>
        <dbReference type="PROSITE" id="PS50975"/>
    </source>
</evidence>
<sequence>MQRMLIANRGEIAVRILRACRELGISPVAVYSEADASAMHVRLADAAVCLGPPAATQSYLRGEAIIAAAQATGAEAIHPGYGFLAENAAFARMCREAGLIFVGPPPEAIEAMGGKIGARHLATAAGVPVVPGYDGPDQSDERLLAEAKRIGTPLLIKASAGGGGKGMRVVTDLAGFTDALAGARRESRAAFGDDAVLLERLIVRPRHVEIQVLADAYGTVLHLGERECSIQRRHQKILEEAPSPALSPALRATMGEAAVRVARAAGYVNAGTVEFVLDPEGQFYFLEMNTRLQVEHPVTELVTGLDLVRWQIAIARGEPLTLTQSEIAMRGHAIEVRLYAEDPVSYLPAIGQLALFAPPTGPGIRVDAGLSSGDEVTVHYDPMIAKLIVAGEDRTAAVERLRAALESTVVLGLTTNLALLRALAAHPAFATGATHTGFLSDYPLEIEQPAEPPLEVVLAGAILAQHPSQPTSATPLRHDPFALHWRMGNAGVPVRFQSGDHALVAYTQHRGNDWTISVQGTSHPVRRVIQGATECVLEFGEKFERFLFAHDHSGNLLIGWRGNSYRLTQPAPLSADSATRPGGGHDAAGLTAPMPGTLIKLLVSEGEQVAEGQALMILEAMKMEHTVVAPYSGIVRRLPFAQGASVTGGVNLIELEAEEDATGA</sequence>
<dbReference type="Pfam" id="PF02786">
    <property type="entry name" value="CPSase_L_D2"/>
    <property type="match status" value="1"/>
</dbReference>
<dbReference type="InterPro" id="IPR001882">
    <property type="entry name" value="Biotin_BS"/>
</dbReference>
<dbReference type="InterPro" id="IPR016185">
    <property type="entry name" value="PreATP-grasp_dom_sf"/>
</dbReference>
<dbReference type="Gene3D" id="2.40.50.100">
    <property type="match status" value="1"/>
</dbReference>
<dbReference type="PANTHER" id="PTHR18866">
    <property type="entry name" value="CARBOXYLASE:PYRUVATE/ACETYL-COA/PROPIONYL-COA CARBOXYLASE"/>
    <property type="match status" value="1"/>
</dbReference>
<feature type="domain" description="Biotin carboxylation" evidence="14">
    <location>
        <begin position="1"/>
        <end position="444"/>
    </location>
</feature>
<comment type="cofactor">
    <cofactor evidence="1">
        <name>biotin</name>
        <dbReference type="ChEBI" id="CHEBI:57586"/>
    </cofactor>
</comment>
<evidence type="ECO:0000256" key="9">
    <source>
        <dbReference type="ARBA" id="ARBA00065901"/>
    </source>
</evidence>
<comment type="function">
    <text evidence="8">Component of a biotin-dependent acyl-CoA carboxylase complex. This subunit catalyzes the ATP-dependent carboxylation of the biotin carried by the biotin carboxyl carrier (BCC) domain, resulting in the formation of carboxyl biotin. When associated with the beta1 subunit AccD1, is involved in branched amino-acid catabolism with methylcrotonyl coenzyme A as the substrate.</text>
</comment>
<feature type="domain" description="Lipoyl-binding" evidence="12">
    <location>
        <begin position="585"/>
        <end position="656"/>
    </location>
</feature>
<evidence type="ECO:0000256" key="7">
    <source>
        <dbReference type="ARBA" id="ARBA00023267"/>
    </source>
</evidence>
<dbReference type="EC" id="6.3.4.14" evidence="2"/>
<dbReference type="InterPro" id="IPR011761">
    <property type="entry name" value="ATP-grasp"/>
</dbReference>
<evidence type="ECO:0000256" key="6">
    <source>
        <dbReference type="ARBA" id="ARBA00022946"/>
    </source>
</evidence>
<evidence type="ECO:0000256" key="5">
    <source>
        <dbReference type="ARBA" id="ARBA00022840"/>
    </source>
</evidence>
<dbReference type="SMART" id="SM00878">
    <property type="entry name" value="Biotin_carb_C"/>
    <property type="match status" value="1"/>
</dbReference>
<accession>A0A2H3KZ30</accession>
<dbReference type="GO" id="GO:0005524">
    <property type="term" value="F:ATP binding"/>
    <property type="evidence" value="ECO:0007669"/>
    <property type="project" value="UniProtKB-UniRule"/>
</dbReference>
<name>A0A2H3KZ30_9CHLR</name>
<keyword evidence="5 11" id="KW-0067">ATP-binding</keyword>
<dbReference type="Pfam" id="PF00289">
    <property type="entry name" value="Biotin_carb_N"/>
    <property type="match status" value="1"/>
</dbReference>
<evidence type="ECO:0000259" key="14">
    <source>
        <dbReference type="PROSITE" id="PS50979"/>
    </source>
</evidence>
<keyword evidence="3" id="KW-0436">Ligase</keyword>
<dbReference type="InterPro" id="IPR011054">
    <property type="entry name" value="Rudment_hybrid_motif"/>
</dbReference>
<protein>
    <recommendedName>
        <fullName evidence="10">Biotin-dependent 3-methylcrotonyl-coenzyme A carboxylase alpha1 subunit</fullName>
        <ecNumber evidence="2">6.3.4.14</ecNumber>
    </recommendedName>
</protein>
<evidence type="ECO:0000256" key="1">
    <source>
        <dbReference type="ARBA" id="ARBA00001953"/>
    </source>
</evidence>
<dbReference type="CDD" id="cd06850">
    <property type="entry name" value="biotinyl_domain"/>
    <property type="match status" value="1"/>
</dbReference>
<dbReference type="InterPro" id="IPR011764">
    <property type="entry name" value="Biotin_carboxylation_dom"/>
</dbReference>
<keyword evidence="6" id="KW-0809">Transit peptide</keyword>
<dbReference type="FunFam" id="2.40.50.100:FF:000003">
    <property type="entry name" value="Acetyl-CoA carboxylase biotin carboxyl carrier protein"/>
    <property type="match status" value="1"/>
</dbReference>
<dbReference type="Proteomes" id="UP000220922">
    <property type="component" value="Unassembled WGS sequence"/>
</dbReference>
<evidence type="ECO:0000256" key="10">
    <source>
        <dbReference type="ARBA" id="ARBA00074050"/>
    </source>
</evidence>
<gene>
    <name evidence="15" type="ORF">A9Q02_08440</name>
</gene>
<dbReference type="FunFam" id="3.30.470.20:FF:000028">
    <property type="entry name" value="Methylcrotonoyl-CoA carboxylase subunit alpha, mitochondrial"/>
    <property type="match status" value="1"/>
</dbReference>
<dbReference type="InterPro" id="IPR050856">
    <property type="entry name" value="Biotin_carboxylase_complex"/>
</dbReference>
<evidence type="ECO:0000256" key="3">
    <source>
        <dbReference type="ARBA" id="ARBA00022598"/>
    </source>
</evidence>
<dbReference type="Pfam" id="PF02785">
    <property type="entry name" value="Biotin_carb_C"/>
    <property type="match status" value="1"/>
</dbReference>
<evidence type="ECO:0000256" key="2">
    <source>
        <dbReference type="ARBA" id="ARBA00013263"/>
    </source>
</evidence>
<evidence type="ECO:0000313" key="15">
    <source>
        <dbReference type="EMBL" id="PDW00885.1"/>
    </source>
</evidence>
<dbReference type="PROSITE" id="PS00188">
    <property type="entry name" value="BIOTIN"/>
    <property type="match status" value="1"/>
</dbReference>
<comment type="caution">
    <text evidence="15">The sequence shown here is derived from an EMBL/GenBank/DDBJ whole genome shotgun (WGS) entry which is preliminary data.</text>
</comment>
<evidence type="ECO:0000256" key="8">
    <source>
        <dbReference type="ARBA" id="ARBA00053351"/>
    </source>
</evidence>
<dbReference type="InterPro" id="IPR048429">
    <property type="entry name" value="MCC_alpha_BT"/>
</dbReference>
<dbReference type="PROSITE" id="PS50968">
    <property type="entry name" value="BIOTINYL_LIPOYL"/>
    <property type="match status" value="1"/>
</dbReference>
<evidence type="ECO:0000259" key="12">
    <source>
        <dbReference type="PROSITE" id="PS50968"/>
    </source>
</evidence>
<dbReference type="Gene3D" id="3.30.470.20">
    <property type="entry name" value="ATP-grasp fold, B domain"/>
    <property type="match status" value="1"/>
</dbReference>
<dbReference type="InterPro" id="IPR005482">
    <property type="entry name" value="Biotin_COase_C"/>
</dbReference>
<dbReference type="InterPro" id="IPR000089">
    <property type="entry name" value="Biotin_lipoyl"/>
</dbReference>
<dbReference type="SUPFAM" id="SSF52440">
    <property type="entry name" value="PreATP-grasp domain"/>
    <property type="match status" value="1"/>
</dbReference>
<feature type="domain" description="ATP-grasp" evidence="13">
    <location>
        <begin position="119"/>
        <end position="316"/>
    </location>
</feature>
<evidence type="ECO:0000313" key="16">
    <source>
        <dbReference type="Proteomes" id="UP000220922"/>
    </source>
</evidence>
<dbReference type="SUPFAM" id="SSF51246">
    <property type="entry name" value="Rudiment single hybrid motif"/>
    <property type="match status" value="1"/>
</dbReference>